<dbReference type="SMART" id="SM00248">
    <property type="entry name" value="ANK"/>
    <property type="match status" value="8"/>
</dbReference>
<keyword evidence="1" id="KW-0677">Repeat</keyword>
<feature type="repeat" description="ANK" evidence="3">
    <location>
        <begin position="71"/>
        <end position="100"/>
    </location>
</feature>
<feature type="repeat" description="ANK" evidence="3">
    <location>
        <begin position="268"/>
        <end position="300"/>
    </location>
</feature>
<feature type="repeat" description="ANK" evidence="3">
    <location>
        <begin position="136"/>
        <end position="166"/>
    </location>
</feature>
<feature type="repeat" description="ANK" evidence="3">
    <location>
        <begin position="200"/>
        <end position="232"/>
    </location>
</feature>
<evidence type="ECO:0000256" key="1">
    <source>
        <dbReference type="ARBA" id="ARBA00022737"/>
    </source>
</evidence>
<evidence type="ECO:0000256" key="2">
    <source>
        <dbReference type="ARBA" id="ARBA00023043"/>
    </source>
</evidence>
<dbReference type="InterPro" id="IPR002110">
    <property type="entry name" value="Ankyrin_rpt"/>
</dbReference>
<keyword evidence="2 3" id="KW-0040">ANK repeat</keyword>
<sequence>MGTESSANPWLSLISNWITAEKVYPLWQKQSVLSRAFICFVSAATHNKQSLVLKLLDLGVDINIENKLHCTALLAAVQEGHLDMVRLLFEKGAKFELLHQHPLAESVIHAAARLGHLDILKFADEQGTYLMDKDSHGHTPLFYAASSGSLPVFLLENGADINAANQDEDTALHEAARCGHLSVVRYLIGKGADAQAKNAHGRTPLDVSAGGRHLDIVEYLLEKGADLNVSTSRSKQTVLHVASVNGHSNIVKCLIENGFNNLNAVDDNGDTALHNAALKGHLDIVQYLLEKGAFPHAKNYNAKTPQDVSNNDETTKYIAEYKGSSEAN</sequence>
<dbReference type="PROSITE" id="PS50088">
    <property type="entry name" value="ANK_REPEAT"/>
    <property type="match status" value="6"/>
</dbReference>
<evidence type="ECO:0000256" key="3">
    <source>
        <dbReference type="PROSITE-ProRule" id="PRU00023"/>
    </source>
</evidence>
<protein>
    <submittedName>
        <fullName evidence="4">Uncharacterized protein</fullName>
    </submittedName>
</protein>
<feature type="repeat" description="ANK" evidence="3">
    <location>
        <begin position="234"/>
        <end position="260"/>
    </location>
</feature>
<dbReference type="PRINTS" id="PR01415">
    <property type="entry name" value="ANKYRIN"/>
</dbReference>
<evidence type="ECO:0000313" key="5">
    <source>
        <dbReference type="Proteomes" id="UP000053593"/>
    </source>
</evidence>
<dbReference type="PANTHER" id="PTHR24201">
    <property type="entry name" value="ANK_REP_REGION DOMAIN-CONTAINING PROTEIN"/>
    <property type="match status" value="1"/>
</dbReference>
<dbReference type="SUPFAM" id="SSF48403">
    <property type="entry name" value="Ankyrin repeat"/>
    <property type="match status" value="1"/>
</dbReference>
<dbReference type="InterPro" id="IPR036770">
    <property type="entry name" value="Ankyrin_rpt-contain_sf"/>
</dbReference>
<dbReference type="Gene3D" id="1.25.40.20">
    <property type="entry name" value="Ankyrin repeat-containing domain"/>
    <property type="match status" value="3"/>
</dbReference>
<gene>
    <name evidence="4" type="ORF">GYMLUDRAFT_1022735</name>
</gene>
<dbReference type="GO" id="GO:0005634">
    <property type="term" value="C:nucleus"/>
    <property type="evidence" value="ECO:0007669"/>
    <property type="project" value="TreeGrafter"/>
</dbReference>
<dbReference type="HOGENOM" id="CLU_000134_18_0_1"/>
<dbReference type="OrthoDB" id="194358at2759"/>
<name>A0A0D0BHV9_9AGAR</name>
<dbReference type="Pfam" id="PF12796">
    <property type="entry name" value="Ank_2"/>
    <property type="match status" value="3"/>
</dbReference>
<dbReference type="EMBL" id="KN834816">
    <property type="protein sequence ID" value="KIK54371.1"/>
    <property type="molecule type" value="Genomic_DNA"/>
</dbReference>
<dbReference type="AlphaFoldDB" id="A0A0D0BHV9"/>
<organism evidence="4 5">
    <name type="scientific">Collybiopsis luxurians FD-317 M1</name>
    <dbReference type="NCBI Taxonomy" id="944289"/>
    <lineage>
        <taxon>Eukaryota</taxon>
        <taxon>Fungi</taxon>
        <taxon>Dikarya</taxon>
        <taxon>Basidiomycota</taxon>
        <taxon>Agaricomycotina</taxon>
        <taxon>Agaricomycetes</taxon>
        <taxon>Agaricomycetidae</taxon>
        <taxon>Agaricales</taxon>
        <taxon>Marasmiineae</taxon>
        <taxon>Omphalotaceae</taxon>
        <taxon>Collybiopsis</taxon>
        <taxon>Collybiopsis luxurians</taxon>
    </lineage>
</organism>
<evidence type="ECO:0000313" key="4">
    <source>
        <dbReference type="EMBL" id="KIK54371.1"/>
    </source>
</evidence>
<proteinExistence type="predicted"/>
<reference evidence="4 5" key="1">
    <citation type="submission" date="2014-04" db="EMBL/GenBank/DDBJ databases">
        <title>Evolutionary Origins and Diversification of the Mycorrhizal Mutualists.</title>
        <authorList>
            <consortium name="DOE Joint Genome Institute"/>
            <consortium name="Mycorrhizal Genomics Consortium"/>
            <person name="Kohler A."/>
            <person name="Kuo A."/>
            <person name="Nagy L.G."/>
            <person name="Floudas D."/>
            <person name="Copeland A."/>
            <person name="Barry K.W."/>
            <person name="Cichocki N."/>
            <person name="Veneault-Fourrey C."/>
            <person name="LaButti K."/>
            <person name="Lindquist E.A."/>
            <person name="Lipzen A."/>
            <person name="Lundell T."/>
            <person name="Morin E."/>
            <person name="Murat C."/>
            <person name="Riley R."/>
            <person name="Ohm R."/>
            <person name="Sun H."/>
            <person name="Tunlid A."/>
            <person name="Henrissat B."/>
            <person name="Grigoriev I.V."/>
            <person name="Hibbett D.S."/>
            <person name="Martin F."/>
        </authorList>
    </citation>
    <scope>NUCLEOTIDE SEQUENCE [LARGE SCALE GENOMIC DNA]</scope>
    <source>
        <strain evidence="4 5">FD-317 M1</strain>
    </source>
</reference>
<dbReference type="InterPro" id="IPR050776">
    <property type="entry name" value="Ank_Repeat/CDKN_Inhibitor"/>
</dbReference>
<dbReference type="PANTHER" id="PTHR24201:SF16">
    <property type="entry name" value="ANKYRIN-1-LIKE-RELATED"/>
    <property type="match status" value="1"/>
</dbReference>
<keyword evidence="5" id="KW-1185">Reference proteome</keyword>
<feature type="repeat" description="ANK" evidence="3">
    <location>
        <begin position="167"/>
        <end position="199"/>
    </location>
</feature>
<dbReference type="Proteomes" id="UP000053593">
    <property type="component" value="Unassembled WGS sequence"/>
</dbReference>
<dbReference type="PROSITE" id="PS50297">
    <property type="entry name" value="ANK_REP_REGION"/>
    <property type="match status" value="4"/>
</dbReference>
<accession>A0A0D0BHV9</accession>